<evidence type="ECO:0000313" key="2">
    <source>
        <dbReference type="Proteomes" id="UP000593566"/>
    </source>
</evidence>
<name>A0A8H6FAR4_9LECA</name>
<keyword evidence="2" id="KW-1185">Reference proteome</keyword>
<protein>
    <submittedName>
        <fullName evidence="1">Uncharacterized protein</fullName>
    </submittedName>
</protein>
<reference evidence="1 2" key="1">
    <citation type="journal article" date="2020" name="Genomics">
        <title>Complete, high-quality genomes from long-read metagenomic sequencing of two wolf lichen thalli reveals enigmatic genome architecture.</title>
        <authorList>
            <person name="McKenzie S.K."/>
            <person name="Walston R.F."/>
            <person name="Allen J.L."/>
        </authorList>
    </citation>
    <scope>NUCLEOTIDE SEQUENCE [LARGE SCALE GENOMIC DNA]</scope>
    <source>
        <strain evidence="1">WasteWater1</strain>
    </source>
</reference>
<dbReference type="Proteomes" id="UP000593566">
    <property type="component" value="Unassembled WGS sequence"/>
</dbReference>
<dbReference type="InterPro" id="IPR043519">
    <property type="entry name" value="NT_sf"/>
</dbReference>
<evidence type="ECO:0000313" key="1">
    <source>
        <dbReference type="EMBL" id="KAF6220983.1"/>
    </source>
</evidence>
<organism evidence="1 2">
    <name type="scientific">Letharia lupina</name>
    <dbReference type="NCBI Taxonomy" id="560253"/>
    <lineage>
        <taxon>Eukaryota</taxon>
        <taxon>Fungi</taxon>
        <taxon>Dikarya</taxon>
        <taxon>Ascomycota</taxon>
        <taxon>Pezizomycotina</taxon>
        <taxon>Lecanoromycetes</taxon>
        <taxon>OSLEUM clade</taxon>
        <taxon>Lecanoromycetidae</taxon>
        <taxon>Lecanorales</taxon>
        <taxon>Lecanorineae</taxon>
        <taxon>Parmeliaceae</taxon>
        <taxon>Letharia</taxon>
    </lineage>
</organism>
<dbReference type="SUPFAM" id="SSF81301">
    <property type="entry name" value="Nucleotidyltransferase"/>
    <property type="match status" value="1"/>
</dbReference>
<proteinExistence type="predicted"/>
<gene>
    <name evidence="1" type="ORF">HO133_002664</name>
</gene>
<dbReference type="GeneID" id="59331076"/>
<dbReference type="AlphaFoldDB" id="A0A8H6FAR4"/>
<sequence>MSGYHSKVAIQDGQFAITGGFAMRVYGSTRQTFDVDMCVKPEPGYAPLLRAMLQSPRITLPSSKFIGAVLRCYVETGPSIGDNTQTDRAVKMDIMINGFLLPRFTHHTMKLTTNAQKICVLDRQCLLKNGIREYKHRLDQEDVEYFIDEGLVPTESQATVQQTKRILMLTGPPSPSSA</sequence>
<accession>A0A8H6FAR4</accession>
<dbReference type="EMBL" id="JACCJB010000015">
    <property type="protein sequence ID" value="KAF6220983.1"/>
    <property type="molecule type" value="Genomic_DNA"/>
</dbReference>
<comment type="caution">
    <text evidence="1">The sequence shown here is derived from an EMBL/GenBank/DDBJ whole genome shotgun (WGS) entry which is preliminary data.</text>
</comment>
<dbReference type="RefSeq" id="XP_037150418.1">
    <property type="nucleotide sequence ID" value="XM_037293589.1"/>
</dbReference>